<proteinExistence type="predicted"/>
<evidence type="ECO:0000313" key="2">
    <source>
        <dbReference type="Proteomes" id="UP000325577"/>
    </source>
</evidence>
<name>A0A5J5BZ95_9ASTE</name>
<dbReference type="EMBL" id="CM018032">
    <property type="protein sequence ID" value="KAA8546977.1"/>
    <property type="molecule type" value="Genomic_DNA"/>
</dbReference>
<organism evidence="1 2">
    <name type="scientific">Nyssa sinensis</name>
    <dbReference type="NCBI Taxonomy" id="561372"/>
    <lineage>
        <taxon>Eukaryota</taxon>
        <taxon>Viridiplantae</taxon>
        <taxon>Streptophyta</taxon>
        <taxon>Embryophyta</taxon>
        <taxon>Tracheophyta</taxon>
        <taxon>Spermatophyta</taxon>
        <taxon>Magnoliopsida</taxon>
        <taxon>eudicotyledons</taxon>
        <taxon>Gunneridae</taxon>
        <taxon>Pentapetalae</taxon>
        <taxon>asterids</taxon>
        <taxon>Cornales</taxon>
        <taxon>Nyssaceae</taxon>
        <taxon>Nyssa</taxon>
    </lineage>
</organism>
<dbReference type="AlphaFoldDB" id="A0A5J5BZ95"/>
<evidence type="ECO:0000313" key="1">
    <source>
        <dbReference type="EMBL" id="KAA8546977.1"/>
    </source>
</evidence>
<protein>
    <submittedName>
        <fullName evidence="1">Uncharacterized protein</fullName>
    </submittedName>
</protein>
<dbReference type="Proteomes" id="UP000325577">
    <property type="component" value="Linkage Group LG1"/>
</dbReference>
<reference evidence="1 2" key="1">
    <citation type="submission" date="2019-09" db="EMBL/GenBank/DDBJ databases">
        <title>A chromosome-level genome assembly of the Chinese tupelo Nyssa sinensis.</title>
        <authorList>
            <person name="Yang X."/>
            <person name="Kang M."/>
            <person name="Yang Y."/>
            <person name="Xiong H."/>
            <person name="Wang M."/>
            <person name="Zhang Z."/>
            <person name="Wang Z."/>
            <person name="Wu H."/>
            <person name="Ma T."/>
            <person name="Liu J."/>
            <person name="Xi Z."/>
        </authorList>
    </citation>
    <scope>NUCLEOTIDE SEQUENCE [LARGE SCALE GENOMIC DNA]</scope>
    <source>
        <strain evidence="1">J267</strain>
        <tissue evidence="1">Leaf</tissue>
    </source>
</reference>
<keyword evidence="2" id="KW-1185">Reference proteome</keyword>
<sequence>MFGSGDVVVLEKRWGWGRHLTACRVSYTTEVVVDGGAMGFGFLATVGCYECCDVAVLSVATGKPASTETSGLGSSEVGPSHQKEVNRVRSRSMAQLSLMLCCCSMTLDTV</sequence>
<accession>A0A5J5BZ95</accession>
<gene>
    <name evidence="1" type="ORF">F0562_003406</name>
</gene>